<feature type="compositionally biased region" description="Basic residues" evidence="1">
    <location>
        <begin position="28"/>
        <end position="42"/>
    </location>
</feature>
<proteinExistence type="predicted"/>
<reference evidence="2" key="1">
    <citation type="submission" date="2007-04" db="EMBL/GenBank/DDBJ databases">
        <authorList>
            <consortium name="The Broad Institute Genome Sequencing Platform"/>
            <person name="Birren B."/>
            <person name="Lander E."/>
            <person name="Galagan J."/>
            <person name="Nusbaum C."/>
            <person name="Devon K."/>
            <person name="Ma L.-J."/>
            <person name="Jaffe D."/>
            <person name="Butler J."/>
            <person name="Alvarez P."/>
            <person name="Gnerre S."/>
            <person name="Grabherr M."/>
            <person name="Kleber M."/>
            <person name="Mauceli E."/>
            <person name="Brockman W."/>
            <person name="MacCallum I.A."/>
            <person name="Young S."/>
            <person name="LaButti K."/>
            <person name="DeCaprio D."/>
            <person name="Crawford M."/>
            <person name="Koehrsen M."/>
            <person name="Engels R."/>
            <person name="Montgomery P."/>
            <person name="Pearson M."/>
            <person name="Howarth C."/>
            <person name="Larson L."/>
            <person name="White J."/>
            <person name="O'Leary S."/>
            <person name="Kodira C."/>
            <person name="Zeng Q."/>
            <person name="Yandava C."/>
            <person name="Alvarado L."/>
            <person name="Kistler C."/>
            <person name="Shim W.-B."/>
            <person name="Kang S."/>
            <person name="Woloshuk C."/>
        </authorList>
    </citation>
    <scope>NUCLEOTIDE SEQUENCE</scope>
    <source>
        <strain evidence="2">4287</strain>
    </source>
</reference>
<sequence>MESSQPRPSQAYIQSRRPVLAPQPAQRIARRATRCRPKRAARKALQDVRSSSLGSYRRPVDHIRQSRMMPVRDRMYDRQPQLVATPEDEQDDEMVYHDEEFVLFLSSPHPFPLPSYPLSLTLFTFSLFFFHSFRLYSLQCHCTCSHPIYICLLPHCLTPSYDEEFGDPQEPQEPQDDDRYVLEALINQQSKATLTLINKIRTEFLENMKQMRTESSESMKQTRKEFLEALKQIRTDNNQLPQRISETIVRAISGQTNLHAQGATGRGAPLQMGLDSTVDPSNLMSNTRGTEINGS</sequence>
<dbReference type="GeneID" id="28963012"/>
<protein>
    <submittedName>
        <fullName evidence="2">Uncharacterized protein</fullName>
    </submittedName>
</protein>
<accession>A0A0J9W7A3</accession>
<dbReference type="KEGG" id="fox:FOXG_22306"/>
<dbReference type="Proteomes" id="UP000009097">
    <property type="component" value="Unassembled WGS sequence"/>
</dbReference>
<evidence type="ECO:0000313" key="3">
    <source>
        <dbReference type="Proteomes" id="UP000009097"/>
    </source>
</evidence>
<dbReference type="EMBL" id="DS231727">
    <property type="protein sequence ID" value="KNB18615.1"/>
    <property type="molecule type" value="Genomic_DNA"/>
</dbReference>
<dbReference type="AlphaFoldDB" id="A0A0J9W7A3"/>
<reference evidence="2" key="2">
    <citation type="journal article" date="2010" name="Nature">
        <title>Comparative genomics reveals mobile pathogenicity chromosomes in Fusarium.</title>
        <authorList>
            <person name="Ma L.J."/>
            <person name="van der Does H.C."/>
            <person name="Borkovich K.A."/>
            <person name="Coleman J.J."/>
            <person name="Daboussi M.J."/>
            <person name="Di Pietro A."/>
            <person name="Dufresne M."/>
            <person name="Freitag M."/>
            <person name="Grabherr M."/>
            <person name="Henrissat B."/>
            <person name="Houterman P.M."/>
            <person name="Kang S."/>
            <person name="Shim W.B."/>
            <person name="Woloshuk C."/>
            <person name="Xie X."/>
            <person name="Xu J.R."/>
            <person name="Antoniw J."/>
            <person name="Baker S.E."/>
            <person name="Bluhm B.H."/>
            <person name="Breakspear A."/>
            <person name="Brown D.W."/>
            <person name="Butchko R.A."/>
            <person name="Chapman S."/>
            <person name="Coulson R."/>
            <person name="Coutinho P.M."/>
            <person name="Danchin E.G."/>
            <person name="Diener A."/>
            <person name="Gale L.R."/>
            <person name="Gardiner D.M."/>
            <person name="Goff S."/>
            <person name="Hammond-Kosack K.E."/>
            <person name="Hilburn K."/>
            <person name="Hua-Van A."/>
            <person name="Jonkers W."/>
            <person name="Kazan K."/>
            <person name="Kodira C.D."/>
            <person name="Koehrsen M."/>
            <person name="Kumar L."/>
            <person name="Lee Y.H."/>
            <person name="Li L."/>
            <person name="Manners J.M."/>
            <person name="Miranda-Saavedra D."/>
            <person name="Mukherjee M."/>
            <person name="Park G."/>
            <person name="Park J."/>
            <person name="Park S.Y."/>
            <person name="Proctor R.H."/>
            <person name="Regev A."/>
            <person name="Ruiz-Roldan M.C."/>
            <person name="Sain D."/>
            <person name="Sakthikumar S."/>
            <person name="Sykes S."/>
            <person name="Schwartz D.C."/>
            <person name="Turgeon B.G."/>
            <person name="Wapinski I."/>
            <person name="Yoder O."/>
            <person name="Young S."/>
            <person name="Zeng Q."/>
            <person name="Zhou S."/>
            <person name="Galagan J."/>
            <person name="Cuomo C.A."/>
            <person name="Kistler H.C."/>
            <person name="Rep M."/>
        </authorList>
    </citation>
    <scope>NUCLEOTIDE SEQUENCE [LARGE SCALE GENOMIC DNA]</scope>
    <source>
        <strain evidence="2">4287</strain>
    </source>
</reference>
<feature type="compositionally biased region" description="Polar residues" evidence="1">
    <location>
        <begin position="1"/>
        <end position="13"/>
    </location>
</feature>
<feature type="compositionally biased region" description="Polar residues" evidence="1">
    <location>
        <begin position="278"/>
        <end position="295"/>
    </location>
</feature>
<dbReference type="OrthoDB" id="5076685at2759"/>
<evidence type="ECO:0000256" key="1">
    <source>
        <dbReference type="SAM" id="MobiDB-lite"/>
    </source>
</evidence>
<feature type="region of interest" description="Disordered" evidence="1">
    <location>
        <begin position="275"/>
        <end position="295"/>
    </location>
</feature>
<name>A0A0J9W7A3_FUSO4</name>
<feature type="region of interest" description="Disordered" evidence="1">
    <location>
        <begin position="1"/>
        <end position="45"/>
    </location>
</feature>
<dbReference type="VEuPathDB" id="FungiDB:FOXG_22306"/>
<dbReference type="RefSeq" id="XP_018256660.1">
    <property type="nucleotide sequence ID" value="XM_018402705.1"/>
</dbReference>
<evidence type="ECO:0000313" key="2">
    <source>
        <dbReference type="EMBL" id="KNB18615.1"/>
    </source>
</evidence>
<gene>
    <name evidence="2" type="ORF">FOXG_22306</name>
</gene>
<organism evidence="2 3">
    <name type="scientific">Fusarium oxysporum f. sp. lycopersici (strain 4287 / CBS 123668 / FGSC 9935 / NRRL 34936)</name>
    <name type="common">Fusarium vascular wilt of tomato</name>
    <dbReference type="NCBI Taxonomy" id="426428"/>
    <lineage>
        <taxon>Eukaryota</taxon>
        <taxon>Fungi</taxon>
        <taxon>Dikarya</taxon>
        <taxon>Ascomycota</taxon>
        <taxon>Pezizomycotina</taxon>
        <taxon>Sordariomycetes</taxon>
        <taxon>Hypocreomycetidae</taxon>
        <taxon>Hypocreales</taxon>
        <taxon>Nectriaceae</taxon>
        <taxon>Fusarium</taxon>
        <taxon>Fusarium oxysporum species complex</taxon>
    </lineage>
</organism>